<evidence type="ECO:0000256" key="11">
    <source>
        <dbReference type="ARBA" id="ARBA00023065"/>
    </source>
</evidence>
<dbReference type="FunFam" id="1.10.1200.260:FF:000003">
    <property type="entry name" value="Potassium voltage-gated channel subfamily H member 1"/>
    <property type="match status" value="1"/>
</dbReference>
<keyword evidence="13" id="KW-0325">Glycoprotein</keyword>
<dbReference type="InterPro" id="IPR000014">
    <property type="entry name" value="PAS"/>
</dbReference>
<gene>
    <name evidence="22" type="primary">Kcnh1</name>
    <name evidence="22" type="ORF">AMAGUI_R08751</name>
</gene>
<feature type="domain" description="PAC" evidence="21">
    <location>
        <begin position="67"/>
        <end position="119"/>
    </location>
</feature>
<keyword evidence="7" id="KW-0112">Calmodulin-binding</keyword>
<dbReference type="SUPFAM" id="SSF55785">
    <property type="entry name" value="PYP-like sensor domain (PAS domain)"/>
    <property type="match status" value="1"/>
</dbReference>
<dbReference type="InterPro" id="IPR000595">
    <property type="entry name" value="cNMP-bd_dom"/>
</dbReference>
<feature type="domain" description="PAS" evidence="20">
    <location>
        <begin position="16"/>
        <end position="68"/>
    </location>
</feature>
<dbReference type="NCBIfam" id="TIGR00229">
    <property type="entry name" value="sensory_box"/>
    <property type="match status" value="1"/>
</dbReference>
<dbReference type="FunFam" id="1.10.287.70:FF:000035">
    <property type="entry name" value="Potassium voltage-gated channel, subfamily H (Eag-related), member 1"/>
    <property type="match status" value="1"/>
</dbReference>
<keyword evidence="5 18" id="KW-0812">Transmembrane</keyword>
<evidence type="ECO:0000259" key="20">
    <source>
        <dbReference type="PROSITE" id="PS50112"/>
    </source>
</evidence>
<accession>A0A7L0MD26</accession>
<keyword evidence="3" id="KW-0633">Potassium transport</keyword>
<dbReference type="PROSITE" id="PS50042">
    <property type="entry name" value="CNMP_BINDING_3"/>
    <property type="match status" value="1"/>
</dbReference>
<evidence type="ECO:0000256" key="12">
    <source>
        <dbReference type="ARBA" id="ARBA00023136"/>
    </source>
</evidence>
<dbReference type="InterPro" id="IPR003938">
    <property type="entry name" value="K_chnl_volt-dep_EAG/ELK/ERG"/>
</dbReference>
<keyword evidence="6" id="KW-0631">Potassium channel</keyword>
<dbReference type="InterPro" id="IPR014710">
    <property type="entry name" value="RmlC-like_jellyroll"/>
</dbReference>
<evidence type="ECO:0000256" key="18">
    <source>
        <dbReference type="SAM" id="Phobius"/>
    </source>
</evidence>
<feature type="region of interest" description="Disordered" evidence="17">
    <location>
        <begin position="933"/>
        <end position="960"/>
    </location>
</feature>
<dbReference type="Gene3D" id="1.10.287.70">
    <property type="match status" value="1"/>
</dbReference>
<feature type="coiled-coil region" evidence="16">
    <location>
        <begin position="901"/>
        <end position="928"/>
    </location>
</feature>
<dbReference type="EMBL" id="VXAR01008453">
    <property type="protein sequence ID" value="NXK78834.1"/>
    <property type="molecule type" value="Genomic_DNA"/>
</dbReference>
<feature type="compositionally biased region" description="Polar residues" evidence="17">
    <location>
        <begin position="768"/>
        <end position="781"/>
    </location>
</feature>
<dbReference type="SUPFAM" id="SSF81324">
    <property type="entry name" value="Voltage-gated potassium channels"/>
    <property type="match status" value="1"/>
</dbReference>
<protein>
    <submittedName>
        <fullName evidence="22">KCNH1 protein</fullName>
    </submittedName>
</protein>
<evidence type="ECO:0000256" key="4">
    <source>
        <dbReference type="ARBA" id="ARBA00022553"/>
    </source>
</evidence>
<dbReference type="GO" id="GO:0008076">
    <property type="term" value="C:voltage-gated potassium channel complex"/>
    <property type="evidence" value="ECO:0007669"/>
    <property type="project" value="TreeGrafter"/>
</dbReference>
<dbReference type="FunFam" id="2.60.120.10:FF:000009">
    <property type="entry name" value="Potassium voltage-gated channel subfamily H member 1"/>
    <property type="match status" value="1"/>
</dbReference>
<keyword evidence="23" id="KW-1185">Reference proteome</keyword>
<dbReference type="PROSITE" id="PS50112">
    <property type="entry name" value="PAS"/>
    <property type="match status" value="1"/>
</dbReference>
<dbReference type="Gene3D" id="2.60.120.10">
    <property type="entry name" value="Jelly Rolls"/>
    <property type="match status" value="1"/>
</dbReference>
<feature type="transmembrane region" description="Helical" evidence="18">
    <location>
        <begin position="423"/>
        <end position="440"/>
    </location>
</feature>
<dbReference type="PANTHER" id="PTHR10217:SF530">
    <property type="entry name" value="POTASSIUM VOLTAGE-GATED CHANNEL SUBFAMILY H MEMBER 1"/>
    <property type="match status" value="1"/>
</dbReference>
<dbReference type="InterPro" id="IPR001610">
    <property type="entry name" value="PAC"/>
</dbReference>
<evidence type="ECO:0000256" key="2">
    <source>
        <dbReference type="ARBA" id="ARBA00022448"/>
    </source>
</evidence>
<dbReference type="Gene3D" id="1.10.1200.260">
    <property type="match status" value="1"/>
</dbReference>
<feature type="compositionally biased region" description="Basic and acidic residues" evidence="17">
    <location>
        <begin position="951"/>
        <end position="960"/>
    </location>
</feature>
<dbReference type="Pfam" id="PF13426">
    <property type="entry name" value="PAS_9"/>
    <property type="match status" value="1"/>
</dbReference>
<dbReference type="PROSITE" id="PS50113">
    <property type="entry name" value="PAC"/>
    <property type="match status" value="1"/>
</dbReference>
<evidence type="ECO:0000256" key="9">
    <source>
        <dbReference type="ARBA" id="ARBA00022958"/>
    </source>
</evidence>
<feature type="region of interest" description="Disordered" evidence="17">
    <location>
        <begin position="828"/>
        <end position="876"/>
    </location>
</feature>
<dbReference type="GO" id="GO:0042391">
    <property type="term" value="P:regulation of membrane potential"/>
    <property type="evidence" value="ECO:0007669"/>
    <property type="project" value="TreeGrafter"/>
</dbReference>
<keyword evidence="10 18" id="KW-1133">Transmembrane helix</keyword>
<evidence type="ECO:0000256" key="10">
    <source>
        <dbReference type="ARBA" id="ARBA00022989"/>
    </source>
</evidence>
<evidence type="ECO:0000256" key="1">
    <source>
        <dbReference type="ARBA" id="ARBA00004141"/>
    </source>
</evidence>
<keyword evidence="16" id="KW-0175">Coiled coil</keyword>
<dbReference type="SMART" id="SM00086">
    <property type="entry name" value="PAC"/>
    <property type="match status" value="1"/>
</dbReference>
<keyword evidence="4" id="KW-0597">Phosphoprotein</keyword>
<feature type="non-terminal residue" evidence="22">
    <location>
        <position position="960"/>
    </location>
</feature>
<keyword evidence="2" id="KW-0813">Transport</keyword>
<comment type="subcellular location">
    <subcellularLocation>
        <location evidence="1">Membrane</location>
        <topology evidence="1">Multi-pass membrane protein</topology>
    </subcellularLocation>
</comment>
<feature type="non-terminal residue" evidence="22">
    <location>
        <position position="1"/>
    </location>
</feature>
<dbReference type="InterPro" id="IPR000700">
    <property type="entry name" value="PAS-assoc_C"/>
</dbReference>
<feature type="domain" description="Cyclic nucleotide-binding" evidence="19">
    <location>
        <begin position="555"/>
        <end position="655"/>
    </location>
</feature>
<evidence type="ECO:0000256" key="7">
    <source>
        <dbReference type="ARBA" id="ARBA00022860"/>
    </source>
</evidence>
<evidence type="ECO:0000313" key="22">
    <source>
        <dbReference type="EMBL" id="NXK78834.1"/>
    </source>
</evidence>
<dbReference type="InterPro" id="IPR018490">
    <property type="entry name" value="cNMP-bd_dom_sf"/>
</dbReference>
<evidence type="ECO:0000256" key="6">
    <source>
        <dbReference type="ARBA" id="ARBA00022826"/>
    </source>
</evidence>
<evidence type="ECO:0000256" key="15">
    <source>
        <dbReference type="ARBA" id="ARBA00034430"/>
    </source>
</evidence>
<dbReference type="InterPro" id="IPR050818">
    <property type="entry name" value="KCNH_animal-type"/>
</dbReference>
<dbReference type="AlphaFoldDB" id="A0A7L0MD26"/>
<keyword evidence="11" id="KW-0406">Ion transport</keyword>
<evidence type="ECO:0000256" key="14">
    <source>
        <dbReference type="ARBA" id="ARBA00023303"/>
    </source>
</evidence>
<name>A0A7L0MD26_9PSIT</name>
<evidence type="ECO:0000256" key="13">
    <source>
        <dbReference type="ARBA" id="ARBA00023180"/>
    </source>
</evidence>
<feature type="compositionally biased region" description="Basic and acidic residues" evidence="17">
    <location>
        <begin position="858"/>
        <end position="872"/>
    </location>
</feature>
<feature type="region of interest" description="Disordered" evidence="17">
    <location>
        <begin position="765"/>
        <end position="784"/>
    </location>
</feature>
<keyword evidence="14" id="KW-0407">Ion channel</keyword>
<dbReference type="PANTHER" id="PTHR10217">
    <property type="entry name" value="VOLTAGE AND LIGAND GATED POTASSIUM CHANNEL"/>
    <property type="match status" value="1"/>
</dbReference>
<dbReference type="SMART" id="SM00100">
    <property type="entry name" value="cNMP"/>
    <property type="match status" value="1"/>
</dbReference>
<dbReference type="Pfam" id="PF00027">
    <property type="entry name" value="cNMP_binding"/>
    <property type="match status" value="1"/>
</dbReference>
<dbReference type="CDD" id="cd00038">
    <property type="entry name" value="CAP_ED"/>
    <property type="match status" value="1"/>
</dbReference>
<comment type="caution">
    <text evidence="22">The sequence shown here is derived from an EMBL/GenBank/DDBJ whole genome shotgun (WGS) entry which is preliminary data.</text>
</comment>
<dbReference type="InterPro" id="IPR005821">
    <property type="entry name" value="Ion_trans_dom"/>
</dbReference>
<keyword evidence="9" id="KW-0630">Potassium</keyword>
<dbReference type="CDD" id="cd00130">
    <property type="entry name" value="PAS"/>
    <property type="match status" value="1"/>
</dbReference>
<dbReference type="GO" id="GO:0005516">
    <property type="term" value="F:calmodulin binding"/>
    <property type="evidence" value="ECO:0007669"/>
    <property type="project" value="UniProtKB-KW"/>
</dbReference>
<dbReference type="Gene3D" id="3.30.450.20">
    <property type="entry name" value="PAS domain"/>
    <property type="match status" value="1"/>
</dbReference>
<evidence type="ECO:0000256" key="16">
    <source>
        <dbReference type="SAM" id="Coils"/>
    </source>
</evidence>
<dbReference type="GO" id="GO:0005251">
    <property type="term" value="F:delayed rectifier potassium channel activity"/>
    <property type="evidence" value="ECO:0007669"/>
    <property type="project" value="TreeGrafter"/>
</dbReference>
<evidence type="ECO:0000256" key="3">
    <source>
        <dbReference type="ARBA" id="ARBA00022538"/>
    </source>
</evidence>
<feature type="transmembrane region" description="Helical" evidence="18">
    <location>
        <begin position="452"/>
        <end position="476"/>
    </location>
</feature>
<feature type="compositionally biased region" description="Basic and acidic residues" evidence="17">
    <location>
        <begin position="828"/>
        <end position="850"/>
    </location>
</feature>
<proteinExistence type="predicted"/>
<dbReference type="PRINTS" id="PR01464">
    <property type="entry name" value="EAGCHANNEL"/>
</dbReference>
<keyword evidence="8" id="KW-0851">Voltage-gated channel</keyword>
<keyword evidence="12 18" id="KW-0472">Membrane</keyword>
<evidence type="ECO:0000313" key="23">
    <source>
        <dbReference type="Proteomes" id="UP000531168"/>
    </source>
</evidence>
<feature type="transmembrane region" description="Helical" evidence="18">
    <location>
        <begin position="350"/>
        <end position="374"/>
    </location>
</feature>
<reference evidence="22 23" key="1">
    <citation type="submission" date="2019-09" db="EMBL/GenBank/DDBJ databases">
        <title>Bird 10,000 Genomes (B10K) Project - Family phase.</title>
        <authorList>
            <person name="Zhang G."/>
        </authorList>
    </citation>
    <scope>NUCLEOTIDE SEQUENCE [LARGE SCALE GENOMIC DNA]</scope>
    <source>
        <strain evidence="22">B10K-DU-001-46</strain>
        <tissue evidence="22">Muscle</tissue>
    </source>
</reference>
<sequence length="960" mass="108909">DTNFVLGNAQIVDWPIVYSNDGFCKLSGYHRAEVMQKSSTCSFMYGELTDKDTIDKVRQTFENYEMNSFEILMYKKNRTPVWFFVKIAPIRNEQDKVVLFLCTFNDITAFKQPIEDDSCKGWGKFARLTRALTSSRGVLQQLAPSVQKGENVHKHSRLAEVLQLGSEILPQYKQEAPKTPPHIILHYCVFKTTWDWIILILTFYTAILVPYNVSFKTKQNNVAWLVVDSIVDVIFLVDIVLNFHTTFVGPAGEVISDPKLIRMNYLKTWFVIDLLSCLPYDVINAFENVDEVSIRVPPIHYYFVVGGRWESEERNGCFEIHSLFSSLKVVRLLRLGRVARKLDHYIEYGAAVLVLLVCVFGLAAHWLACIWYSIGDYEVIDEDTNTIRTESWLYQLGVSIGTPYRFNSSGFGKWEGGPSKDSVYISSLYFTMTSLTSVGFGNIAPTTDGEKIFAVAMMMIGSLLYATIFGNVTTIFQQMYANTNRYHEMLNSVRDFLKLYQVPKGLSERVMDYIVSTWSMSRGIDTEKVLQICPKDMRADICVHLNRKVFKEHPAFRLASDGCLRALAMEFQTVHCAPGDLIYHAGESVDSLCFVVSGSLEVIQDDEVVAILGKGDVFGDVFWKESTLAQSCANVRALTYCDLHVIKRDALQKVLEFYTAFSHSFSRNLILTYNLRKRIVFRKISDVKREEEERMKRKNEAPLILPPDHPVRRLFQRFRQQKEARLAAERGREPDDLDVEKGNILGEHSSARSVVKASVVTVRESPATPVSYQSASTSGASDQAKLQAPTSDYVGCKASGDYPRRKGWAKFKDACGKGEDWNKVSKAESMETLPERTKASGEATLKKTDSCDSGITKSDLRLDNVGETKSPQDRSPVLTEVKHSFYPIPEQTLQATMLEVKHELKEDIKALNTKMTNIEKQLAEILRILTSRRSSQSPQELFEISRPQSPESEKDMFGAS</sequence>
<dbReference type="Proteomes" id="UP000531168">
    <property type="component" value="Unassembled WGS sequence"/>
</dbReference>
<dbReference type="PRINTS" id="PR01463">
    <property type="entry name" value="EAGCHANLFMLY"/>
</dbReference>
<organism evidence="22 23">
    <name type="scientific">Amazona guildingii</name>
    <dbReference type="NCBI Taxonomy" id="175529"/>
    <lineage>
        <taxon>Eukaryota</taxon>
        <taxon>Metazoa</taxon>
        <taxon>Chordata</taxon>
        <taxon>Craniata</taxon>
        <taxon>Vertebrata</taxon>
        <taxon>Euteleostomi</taxon>
        <taxon>Archelosauria</taxon>
        <taxon>Archosauria</taxon>
        <taxon>Dinosauria</taxon>
        <taxon>Saurischia</taxon>
        <taxon>Theropoda</taxon>
        <taxon>Coelurosauria</taxon>
        <taxon>Aves</taxon>
        <taxon>Neognathae</taxon>
        <taxon>Neoaves</taxon>
        <taxon>Telluraves</taxon>
        <taxon>Australaves</taxon>
        <taxon>Psittaciformes</taxon>
        <taxon>Psittacidae</taxon>
        <taxon>Amazona</taxon>
    </lineage>
</organism>
<dbReference type="Pfam" id="PF00520">
    <property type="entry name" value="Ion_trans"/>
    <property type="match status" value="1"/>
</dbReference>
<comment type="catalytic activity">
    <reaction evidence="15">
        <text>K(+)(in) = K(+)(out)</text>
        <dbReference type="Rhea" id="RHEA:29463"/>
        <dbReference type="ChEBI" id="CHEBI:29103"/>
    </reaction>
</comment>
<dbReference type="InterPro" id="IPR035965">
    <property type="entry name" value="PAS-like_dom_sf"/>
</dbReference>
<dbReference type="InterPro" id="IPR003949">
    <property type="entry name" value="K_chnl_volt-dep_EAG"/>
</dbReference>
<evidence type="ECO:0000259" key="19">
    <source>
        <dbReference type="PROSITE" id="PS50042"/>
    </source>
</evidence>
<feature type="transmembrane region" description="Helical" evidence="18">
    <location>
        <begin position="194"/>
        <end position="213"/>
    </location>
</feature>
<evidence type="ECO:0000256" key="5">
    <source>
        <dbReference type="ARBA" id="ARBA00022692"/>
    </source>
</evidence>
<evidence type="ECO:0000259" key="21">
    <source>
        <dbReference type="PROSITE" id="PS50113"/>
    </source>
</evidence>
<evidence type="ECO:0000256" key="17">
    <source>
        <dbReference type="SAM" id="MobiDB-lite"/>
    </source>
</evidence>
<dbReference type="SUPFAM" id="SSF51206">
    <property type="entry name" value="cAMP-binding domain-like"/>
    <property type="match status" value="1"/>
</dbReference>
<dbReference type="FunFam" id="3.30.450.20:FF:000009">
    <property type="entry name" value="Potassium voltage-gated channel subfamily H member 1"/>
    <property type="match status" value="1"/>
</dbReference>
<evidence type="ECO:0000256" key="8">
    <source>
        <dbReference type="ARBA" id="ARBA00022882"/>
    </source>
</evidence>